<dbReference type="EC" id="2.3.2.27" evidence="6"/>
<evidence type="ECO:0000256" key="7">
    <source>
        <dbReference type="ARBA" id="ARBA00022490"/>
    </source>
</evidence>
<dbReference type="InterPro" id="IPR017907">
    <property type="entry name" value="Znf_RING_CS"/>
</dbReference>
<evidence type="ECO:0000256" key="5">
    <source>
        <dbReference type="ARBA" id="ARBA00006914"/>
    </source>
</evidence>
<dbReference type="SUPFAM" id="SSF57850">
    <property type="entry name" value="RING/U-box"/>
    <property type="match status" value="1"/>
</dbReference>
<keyword evidence="15" id="KW-0378">Hydrolase</keyword>
<feature type="compositionally biased region" description="Polar residues" evidence="23">
    <location>
        <begin position="351"/>
        <end position="370"/>
    </location>
</feature>
<evidence type="ECO:0000259" key="25">
    <source>
        <dbReference type="PROSITE" id="PS51981"/>
    </source>
</evidence>
<dbReference type="Gene3D" id="3.40.50.300">
    <property type="entry name" value="P-loop containing nucleotide triphosphate hydrolases"/>
    <property type="match status" value="2"/>
</dbReference>
<comment type="caution">
    <text evidence="26">The sequence shown here is derived from an EMBL/GenBank/DDBJ whole genome shotgun (WGS) entry which is preliminary data.</text>
</comment>
<feature type="compositionally biased region" description="Basic and acidic residues" evidence="23">
    <location>
        <begin position="203"/>
        <end position="226"/>
    </location>
</feature>
<keyword evidence="7" id="KW-0963">Cytoplasm</keyword>
<evidence type="ECO:0000256" key="17">
    <source>
        <dbReference type="ARBA" id="ARBA00022840"/>
    </source>
</evidence>
<feature type="compositionally biased region" description="Polar residues" evidence="23">
    <location>
        <begin position="32"/>
        <end position="66"/>
    </location>
</feature>
<dbReference type="PANTHER" id="PTHR22605:SF18">
    <property type="entry name" value="E3 UBIQUITIN-PROTEIN LIGASE RNF213-ALPHA"/>
    <property type="match status" value="1"/>
</dbReference>
<evidence type="ECO:0000256" key="2">
    <source>
        <dbReference type="ARBA" id="ARBA00004502"/>
    </source>
</evidence>
<dbReference type="InterPro" id="IPR001841">
    <property type="entry name" value="Znf_RING"/>
</dbReference>
<dbReference type="GO" id="GO:0006511">
    <property type="term" value="P:ubiquitin-dependent protein catabolic process"/>
    <property type="evidence" value="ECO:0007669"/>
    <property type="project" value="TreeGrafter"/>
</dbReference>
<accession>A0A7J6BCF4</accession>
<keyword evidence="10" id="KW-0808">Transferase</keyword>
<feature type="compositionally biased region" description="Low complexity" evidence="23">
    <location>
        <begin position="227"/>
        <end position="240"/>
    </location>
</feature>
<comment type="pathway">
    <text evidence="4">Protein modification; protein ubiquitination.</text>
</comment>
<feature type="compositionally biased region" description="Polar residues" evidence="23">
    <location>
        <begin position="376"/>
        <end position="388"/>
    </location>
</feature>
<evidence type="ECO:0000256" key="4">
    <source>
        <dbReference type="ARBA" id="ARBA00004906"/>
    </source>
</evidence>
<feature type="compositionally biased region" description="Basic and acidic residues" evidence="23">
    <location>
        <begin position="436"/>
        <end position="455"/>
    </location>
</feature>
<name>A0A7J6BCF4_AMEME</name>
<keyword evidence="9" id="KW-0551">Lipid droplet</keyword>
<dbReference type="GO" id="GO:0005811">
    <property type="term" value="C:lipid droplet"/>
    <property type="evidence" value="ECO:0007669"/>
    <property type="project" value="UniProtKB-SubCell"/>
</dbReference>
<evidence type="ECO:0000256" key="9">
    <source>
        <dbReference type="ARBA" id="ARBA00022677"/>
    </source>
</evidence>
<evidence type="ECO:0000313" key="26">
    <source>
        <dbReference type="EMBL" id="KAF4092620.1"/>
    </source>
</evidence>
<comment type="catalytic activity">
    <reaction evidence="21">
        <text>ATP + H2O = ADP + phosphate + H(+)</text>
        <dbReference type="Rhea" id="RHEA:13065"/>
        <dbReference type="ChEBI" id="CHEBI:15377"/>
        <dbReference type="ChEBI" id="CHEBI:15378"/>
        <dbReference type="ChEBI" id="CHEBI:30616"/>
        <dbReference type="ChEBI" id="CHEBI:43474"/>
        <dbReference type="ChEBI" id="CHEBI:456216"/>
    </reaction>
    <physiologicalReaction direction="left-to-right" evidence="21">
        <dbReference type="Rhea" id="RHEA:13066"/>
    </physiologicalReaction>
</comment>
<evidence type="ECO:0000256" key="19">
    <source>
        <dbReference type="ARBA" id="ARBA00023098"/>
    </source>
</evidence>
<keyword evidence="16" id="KW-0862">Zinc</keyword>
<evidence type="ECO:0000256" key="14">
    <source>
        <dbReference type="ARBA" id="ARBA00022786"/>
    </source>
</evidence>
<dbReference type="GO" id="GO:0005829">
    <property type="term" value="C:cytosol"/>
    <property type="evidence" value="ECO:0007669"/>
    <property type="project" value="UniProtKB-SubCell"/>
</dbReference>
<evidence type="ECO:0000256" key="6">
    <source>
        <dbReference type="ARBA" id="ARBA00012483"/>
    </source>
</evidence>
<evidence type="ECO:0000256" key="1">
    <source>
        <dbReference type="ARBA" id="ARBA00000900"/>
    </source>
</evidence>
<dbReference type="Proteomes" id="UP000593565">
    <property type="component" value="Unassembled WGS sequence"/>
</dbReference>
<dbReference type="InterPro" id="IPR046439">
    <property type="entry name" value="ZF_RZ_dom"/>
</dbReference>
<protein>
    <recommendedName>
        <fullName evidence="6">RING-type E3 ubiquitin transferase</fullName>
        <ecNumber evidence="6">2.3.2.27</ecNumber>
    </recommendedName>
</protein>
<dbReference type="EMBL" id="JAAGNN010000002">
    <property type="protein sequence ID" value="KAF4092620.1"/>
    <property type="molecule type" value="Genomic_DNA"/>
</dbReference>
<dbReference type="FunFam" id="3.40.50.300:FF:000491">
    <property type="entry name" value="E3 ubiquitin-protein ligase RNF213"/>
    <property type="match status" value="1"/>
</dbReference>
<dbReference type="FunFam" id="3.30.40.10:FF:000488">
    <property type="entry name" value="E3 ubiquitin-protein ligase RNF213"/>
    <property type="match status" value="1"/>
</dbReference>
<dbReference type="InterPro" id="IPR027417">
    <property type="entry name" value="P-loop_NTPase"/>
</dbReference>
<dbReference type="InterPro" id="IPR031248">
    <property type="entry name" value="RNF213"/>
</dbReference>
<dbReference type="CDD" id="cd16561">
    <property type="entry name" value="RING-HC_RNF213"/>
    <property type="match status" value="1"/>
</dbReference>
<proteinExistence type="inferred from homology"/>
<evidence type="ECO:0000256" key="16">
    <source>
        <dbReference type="ARBA" id="ARBA00022833"/>
    </source>
</evidence>
<feature type="region of interest" description="Disordered" evidence="23">
    <location>
        <begin position="192"/>
        <end position="464"/>
    </location>
</feature>
<dbReference type="GO" id="GO:0005730">
    <property type="term" value="C:nucleolus"/>
    <property type="evidence" value="ECO:0007669"/>
    <property type="project" value="TreeGrafter"/>
</dbReference>
<evidence type="ECO:0000256" key="3">
    <source>
        <dbReference type="ARBA" id="ARBA00004514"/>
    </source>
</evidence>
<dbReference type="SMART" id="SM00382">
    <property type="entry name" value="AAA"/>
    <property type="match status" value="2"/>
</dbReference>
<evidence type="ECO:0000256" key="21">
    <source>
        <dbReference type="ARBA" id="ARBA00048778"/>
    </source>
</evidence>
<dbReference type="PROSITE" id="PS51981">
    <property type="entry name" value="ZF_RZ"/>
    <property type="match status" value="1"/>
</dbReference>
<organism evidence="26 27">
    <name type="scientific">Ameiurus melas</name>
    <name type="common">Black bullhead</name>
    <name type="synonym">Silurus melas</name>
    <dbReference type="NCBI Taxonomy" id="219545"/>
    <lineage>
        <taxon>Eukaryota</taxon>
        <taxon>Metazoa</taxon>
        <taxon>Chordata</taxon>
        <taxon>Craniata</taxon>
        <taxon>Vertebrata</taxon>
        <taxon>Euteleostomi</taxon>
        <taxon>Actinopterygii</taxon>
        <taxon>Neopterygii</taxon>
        <taxon>Teleostei</taxon>
        <taxon>Ostariophysi</taxon>
        <taxon>Siluriformes</taxon>
        <taxon>Ictaluridae</taxon>
        <taxon>Ameiurus</taxon>
    </lineage>
</organism>
<evidence type="ECO:0000256" key="11">
    <source>
        <dbReference type="ARBA" id="ARBA00022723"/>
    </source>
</evidence>
<dbReference type="PROSITE" id="PS50089">
    <property type="entry name" value="ZF_RING_2"/>
    <property type="match status" value="1"/>
</dbReference>
<evidence type="ECO:0000256" key="13">
    <source>
        <dbReference type="ARBA" id="ARBA00022771"/>
    </source>
</evidence>
<dbReference type="GO" id="GO:0016887">
    <property type="term" value="F:ATP hydrolysis activity"/>
    <property type="evidence" value="ECO:0007669"/>
    <property type="project" value="InterPro"/>
</dbReference>
<evidence type="ECO:0000256" key="10">
    <source>
        <dbReference type="ARBA" id="ARBA00022679"/>
    </source>
</evidence>
<dbReference type="GO" id="GO:0061630">
    <property type="term" value="F:ubiquitin protein ligase activity"/>
    <property type="evidence" value="ECO:0007669"/>
    <property type="project" value="UniProtKB-EC"/>
</dbReference>
<comment type="subcellular location">
    <subcellularLocation>
        <location evidence="3">Cytoplasm</location>
        <location evidence="3">Cytosol</location>
    </subcellularLocation>
    <subcellularLocation>
        <location evidence="2">Lipid droplet</location>
    </subcellularLocation>
</comment>
<dbReference type="GO" id="GO:0005524">
    <property type="term" value="F:ATP binding"/>
    <property type="evidence" value="ECO:0007669"/>
    <property type="project" value="UniProtKB-KW"/>
</dbReference>
<dbReference type="SMART" id="SM00184">
    <property type="entry name" value="RING"/>
    <property type="match status" value="1"/>
</dbReference>
<evidence type="ECO:0000259" key="24">
    <source>
        <dbReference type="PROSITE" id="PS50089"/>
    </source>
</evidence>
<keyword evidence="17" id="KW-0067">ATP-binding</keyword>
<feature type="region of interest" description="Disordered" evidence="23">
    <location>
        <begin position="32"/>
        <end position="115"/>
    </location>
</feature>
<evidence type="ECO:0000256" key="18">
    <source>
        <dbReference type="ARBA" id="ARBA00022859"/>
    </source>
</evidence>
<feature type="compositionally biased region" description="Basic and acidic residues" evidence="23">
    <location>
        <begin position="4660"/>
        <end position="4670"/>
    </location>
</feature>
<dbReference type="GO" id="GO:0008270">
    <property type="term" value="F:zinc ion binding"/>
    <property type="evidence" value="ECO:0007669"/>
    <property type="project" value="UniProtKB-KW"/>
</dbReference>
<comment type="similarity">
    <text evidence="5">Belongs to the AAA ATPase family.</text>
</comment>
<sequence length="5305" mass="607134">MKCPNCNHIAVEGTAKFCSQCGTLLATQLSEKSQSILSNKTPDESTQSAVIPQTTDLEMMTETNPDSVLDNRLTAGSPKRPNDNSPNVKKKKKKKKKRRKVSEKDRGPLSLTSDLSDISLTDKDIGRTHEEAVSSDSEESVCVMDETPDLNLGTPVQAEIHISVSPGSSLVNPSEEKTGDLMTLEGPALPEADVNKNLASGEQGEKDCLEPGEINDQKSQCDEEPTHLNSDSSLLTTSETLKQEQVGDQKKPKHVVQKDAFKNANKKDESNNPQSQKDESKKSQSQKDESKKSQSQKDESKKSQSQKDESKKSQSQKDESKKSQSQRDESKKSQSQKDESKKSQCQKDASNKTQNQKDASNKTQSRNDASAKTPPTLDQNANVDQSANAKAGPYTKSINRGEMVFGPQRKPELKENNQPLQSAQGKGDALSGQRSPELKKKNKSEETDKRKDVPPERIPTSTRQLSASERLTIYFHAVLSKDFKFDPNEDRIFIRAGPQISDWNTNLVELTVTQDLKEHGFLVEGSLVSTKVKAEAVSIPYKYVVYKEKKERYDYEYIYKMDAKETTNRCLFVKQHLLNAEGEWHQYDDIICAEPSKSVLKRLKEALWPEQRKSVIEGREIAGRVMLGTIFDFLRSWTDLNLRNFITQLKQFHQIYGNPFVFEEKETKWSSLNYTEKDVSKLLKNFMVEHVIPELQKDVSSKSEYIKEPLKAAVIMLYLWKQYELKLDWGELNRLCSALCLPNLPKDQFLPFWTNIQESFSCLKNLPDTLVDLINTVKAEGMTRWIVAIPLLHLLKGTSKPFEPVSLTVNIKNEQAWAGLQGLKLAYTKSLHSQDKRSMLNLMKANHHLVAVDTLLARSWMFLLSVNEMVECSTNIHVELFDMLQLFVLKAPAEISYSNSSNVSDTLTFIQSQILEQKYRCFSADYGRNCLAAAVKLLEKICKGVKSSYPHSFTDIPIACLNIVVSVSDFSQSPPEQSIQEEDRLKAIEKSPKNLELLSLALKTIRTWIGQTFTAKLLHNYTLSANLTSEIEMWNNIISISFESEEFTKEWRDTFTRDFEGKFQQESSIDQIEVYCSRIEELNDTHPHVARSIEKCALQAVTTMCQTKTEARLFERCKINWKFGKLISAIIQKSWPKTESEYYQEREEVVLQHLLNWTAAKNIFQLHGADEKLIDQLSEEAKERLAMATSLFTNISNQLIRGSIRIKVLNLILAKKNTFTELVKIDCLCENEKCKDANVMRRLLQLRQDEVKAIYHDSELVKGLIAMCRNIQEHVTVDFGDLDAKHQIDIDEMELNTFMEVHPFDQIASPMAGVVTYFDLNDDIRKMAEILHTFKESYIFKICWESQAKDFARRADDECESDDEEDLWATTDLIYEDIFQPCYSKYREIYESLKDGSLTFEEVDLIFKAYIGKYVELEEDATIMSKLDPADDKRWIQRRIQQIEQYHELHLAVESAQTVMKVKQTLGLQGDFQVLEKLLIVTHLDFKKEPLDSIDNELMQAKTVLVDITEPRRLCLQELGLRKSFVMWVKEALEDINELKVFVDLASISAGENDLDVDRVACFHDAVLGYSSMLYELKSDSSFRVFKEVLKKLWKALDNDPNLPKKLRDTARHIEWLKTVKDSHGSVELSSLSLASAINTKGIYIISAEKQKKLSLDKVLKLRIPEEHDGGHEMRCYSLEDLKDLQNKLMLMSGKGEQGQNEVDRFVEVFASVQRLGSAFIDLFVAGNPLFRLWEAVIHCNSKEVCIVMDFNLTNDVSVVIMKGDVAEQLLEVCKKMERCLSFWKDFMDKQRSQNYYLNYFTAEQIVYLCSQLTQKNLTNLDDQAIMMLSFIKPNCTTFNLRKSWHVLQYELLTKPSEQNEDIDFQTFVDVPNQVECEMDIEGVSASDFGLENDIRRFDMIWNTYMRNMKTFLPNSLDVRSLGRLLEILSDSPSETKVNADDVDEDEGALKKNQRNVQRELPRGLVIGKPNLIICPLTEIQTSCISIYMSSEDEPLPTYDEVLLCDSSTSYEQVELFFRRCLTAGYRGQKIYTMLYVDQLTYEVSYKVEQFFQRQKAQSRNDYRLVLICSSDREHAYLPSVFSQFRLHMVPQEPLSRIQEYLAKHYTVPKDFSSAAGVFKNRTFVGVVSSRRAGVGKSLYIRRLYERLKVISKKPSQLKCIRLIEPRVDENAVLQSMLHSPKRELTIFHFDITSSVQKGLHEFLFRLLVLGYLFDSEGRMWKCSNRHLYIIELLQSSASVPRKGPRSGVSVQSAFQDVFPIVYCRTPKEVLELEMRMSEDPSTTVGDDPLMDDKEFRSEAYQRPYQYLKQFHHGNNLDGFMYREIEGTHVECLQLMFLYCGVMDPSWAELRNFTWFLNLQLQDCETSVFCDASFTGDTLLGFKNFVVDFMILMAKDFATPSLSISDQSPGRQQMDISGVSEEDLAPFRIRKRWESEPHPYIFFNDDHVSMTFIGFHLQPNDQNWVDAIDPSTQRVIKKNIMTKELYEGLSLQRVPFNIDFDNLSRGEKIERICNVLGIQWPLDPDETYELTTDNILKILAIHMRFRCGIPVIIMGETGCGKTRLIKYLCELRRSGVATENMKLVKVHGGTSSDMIYTKVREAEAIACSNKQDYGFDSVLFFDEANTTEAISSIKEVLCDKTVEGESMMPNTGLQIIAACNPYRKHTDVMIKRLESAGLGYRVRAEETDEKLGSIPLRQLVYRVQALPPSMIPLVWDFGQLNDHTEKMYVQQIVQRVVENHSFPQDYMKIITDVLSASQKYMRTRNDECSFVSLRDVERCMQVFAWFYQNNEMLLSELSKYENNQRVQKNEHSLRDIDERDPILWSLVMAIGVCYHACLEDKEKYRVKICKYFPRTYSPVKLMQEISVMQDLLLSGVPLGDTIARNNALKENVFMMVICIELRIPLFLVGKPGSSKSLSKTLVADAMQGQAAHSDLFRKLKQIHLVSFQCSPHSTPEGIINTFKQCARFQEGKNLNEYISVVVLDEIGLAEDSPKMPLKTLHPLLEEGCIDDQPLPHKKVGFIGISNWALDPAKMNRGIFVSRGDPDEKELIESAKGICSSDAMILEKVRDFFQPFARAYLRICKKDGKGFFGLRDYYSLIKMMFAIAKASDQTPSADQIVEAVLRNFSGKDTVNSVTVFTHRLVSKPNLESIDTIELVRQNITAVAQDEECRYLLILTKNYAALQILQQTFFSEQYQPEIIFGSSFPKDQQYTQICRNINRVKICMETGQTIVLLNLQNLYESLYDALNQYYVSLGGQKYVDLGLGTHRVKCRVHKDFRLIVIEEKEIVYKQFPVPLINRLEKHYLDINTVLKNEQKQLVKMLEKWVVLFVTSNSQHSPALQAAQYCPADVFIGYHSDTCASVILQVMERQKGEMELSDPQRQLLDEAKLILMNCATPDAVVRLDSSALSRVESEHLARVYFEDQKHSCMADFVLSHIQQEEWNHASFTEVTTFSRLLTAVDIGQLQEVVPNIELLVLHQFDTEHSFLKKIRNYLDSTSGNKILIIQTDFDEALQSSNLIASAKYSSIGEINKFRKEQGSKVFVYFITKLPRVEGGTSYVGFHGGPWKSVHIDDLRRSKDIVSDIKALQCLTISQLFEEKEDQPDAMETEDMHREEEAEKMEQEDNISWENVLDTTALVRSCVQSAVGMLRDQGDTGCRSTRRVEILLTLLSDSEELQATFLKTIKRRLHTLLMNHDEHTLSAKNWVFKEASNIDSLQEGGTFRNTLWKRVQAAVIPFLAQLVSVIDRDHNLDILLDRNSGESVKKLWLDIFGNAKFLNVPYTRVDSNSVTKTILVQNSIVVHRNTGCLMPFSWIIKDHLEELWVHALHREGHTLKQFEEFFWKTPLGRYIAEAEQEMQVEFFQRYSQDFISLTTNVTTEVELQLLAEALTCCVNELRSHQETAQDDVTSLPWIHAAYHEYKNRLQNFSRMITIEPQIAQVLLGNIQSRESMEMVLDVYAAMACVEYLEPQGLDVLSKCVAWLRQVKKLQVPIELVCSEENIRHYGEKSKSMIARVLHGWRRIHALSLFVEHILLSIEDVLKNIKPLVLERTRQLAQVLDKNSDLKMKQPFEAVISILKTCKDGANDQILRFGFQLCPVCMGDPHDPLSLPCEHVYCLACIKQWLVPGQMYCPLCMQGIDEDFELKPSETIRTLIKKNGHFRKQCNAFFIDLVSTICFRDNSPPSNDIILHLLSYLMVEAGSVPIIRGRDRLFLTKALSPFDDSVDKNPVVRSVVLKLLLKYSFADVKGYLQQHLTVVEQSNILDKDDKTELYCLYINCLEDSMFEHTQWRSVAEQQACLLEEKNFLMEFLQTGAVATETVTIEHLQQVARIRLCLDMAADLLVSKSSTEAAQKEGSSGVATFLDSVQDLCKHSRNDWYRVYLIRKISSLYGVEYIQKLLHEQQLSWLFPQEILQMSEGSSQIDQYLVYGVEYKAIRDAVAKALLEGKMERIEEACEICRCSPVKKNVYILLALFREVTTLYRANNPNLHPKPEQLAELEKFSKNSKVFVTPESRVFAQALVHNQLPALRLHPNLLGDEYVVLELTVHLAAVLLCVGNQAVVQPLLQLAFFPANMQRAFLPTMPDDMLAVAQQAMGHLQWYFCPNGHPCTVGECGQPMEKSRCIDCDTEIGGLEHRPVTGFQAIAVQGDRTQTGHILGDPQRRDQPDMQDTKSMSPAPFTLLRMLTHMAMILGASKQPQALTAIIKPLVAQPELFLMAHLQKDIGQLIRALGKGADDAVCTVHLTICSLLEPHQSSQWPIPYDNLLSTKDARNKWEMTMATDIITHQLKVLETQLAKVNTIIRNDERVSSNPVMKVTFGEPRLFLHTLPQGSLIHGSSVWSCRQRVSLLGLGHILEQNEGRDTLPVLWKFLQKEAELRLVKFLPDILALQRDLVKKFQNVLELQNSTIAQFLQNLKAVSLMTSYEKRINIFLSTWNQLRGSLATNGEIKLPAEYCQEDLDRNADLEVLLPRRQGLGLCSTALVSYLIALHNDLIYAVDKHTGEVTSYTVGPADLTELHVIRYEVERDLLPLVLSNCQYSMERGRETLSEYDLPKIQQQLLTRFLQGKPFISLNGIPTLVNRHDRNYENILQDVKDKVQQESLSSLSQSTLSVELQSYSDVCEALSTVEVALGFLAMTGGDPNMQLSDYLKEELQMADHTALHVLKALSRCCLKQCVALWQLLTSLKSETMLRLKRDPFVEISKEYKKTLGEEEKRLLTGFFTKTSADSFLLEMHEFLLLVLKKSNATDTYKPNWSVKDTMVSYMERKDMDVPPDVEELFPDEILLAQYIEAWKFSILIKQERMQR</sequence>
<dbReference type="SUPFAM" id="SSF52540">
    <property type="entry name" value="P-loop containing nucleoside triphosphate hydrolases"/>
    <property type="match status" value="2"/>
</dbReference>
<dbReference type="PROSITE" id="PS00518">
    <property type="entry name" value="ZF_RING_1"/>
    <property type="match status" value="1"/>
</dbReference>
<dbReference type="Gene3D" id="3.30.40.10">
    <property type="entry name" value="Zinc/RING finger domain, C3HC4 (zinc finger)"/>
    <property type="match status" value="1"/>
</dbReference>
<dbReference type="GO" id="GO:2000051">
    <property type="term" value="P:negative regulation of non-canonical Wnt signaling pathway"/>
    <property type="evidence" value="ECO:0007669"/>
    <property type="project" value="TreeGrafter"/>
</dbReference>
<gene>
    <name evidence="26" type="ORF">AMELA_G00022970</name>
</gene>
<dbReference type="Pfam" id="PF20173">
    <property type="entry name" value="ZnF_RZ-type"/>
    <property type="match status" value="1"/>
</dbReference>
<dbReference type="GO" id="GO:0016020">
    <property type="term" value="C:membrane"/>
    <property type="evidence" value="ECO:0007669"/>
    <property type="project" value="TreeGrafter"/>
</dbReference>
<keyword evidence="19" id="KW-0443">Lipid metabolism</keyword>
<keyword evidence="14" id="KW-0833">Ubl conjugation pathway</keyword>
<feature type="domain" description="RING-type" evidence="24">
    <location>
        <begin position="4097"/>
        <end position="4135"/>
    </location>
</feature>
<keyword evidence="18" id="KW-0391">Immunity</keyword>
<keyword evidence="8" id="KW-0037">Angiogenesis</keyword>
<comment type="catalytic activity">
    <reaction evidence="1">
        <text>S-ubiquitinyl-[E2 ubiquitin-conjugating enzyme]-L-cysteine + [acceptor protein]-L-lysine = [E2 ubiquitin-conjugating enzyme]-L-cysteine + N(6)-ubiquitinyl-[acceptor protein]-L-lysine.</text>
        <dbReference type="EC" id="2.3.2.27"/>
    </reaction>
</comment>
<dbReference type="InterPro" id="IPR013083">
    <property type="entry name" value="Znf_RING/FYVE/PHD"/>
</dbReference>
<evidence type="ECO:0000256" key="23">
    <source>
        <dbReference type="SAM" id="MobiDB-lite"/>
    </source>
</evidence>
<keyword evidence="11" id="KW-0479">Metal-binding</keyword>
<dbReference type="GO" id="GO:0002040">
    <property type="term" value="P:sprouting angiogenesis"/>
    <property type="evidence" value="ECO:0007669"/>
    <property type="project" value="TreeGrafter"/>
</dbReference>
<dbReference type="PANTHER" id="PTHR22605">
    <property type="entry name" value="RZ-TYPE DOMAIN-CONTAINING PROTEIN"/>
    <property type="match status" value="1"/>
</dbReference>
<dbReference type="InterPro" id="IPR003593">
    <property type="entry name" value="AAA+_ATPase"/>
</dbReference>
<evidence type="ECO:0000256" key="8">
    <source>
        <dbReference type="ARBA" id="ARBA00022657"/>
    </source>
</evidence>
<keyword evidence="12" id="KW-0547">Nucleotide-binding</keyword>
<evidence type="ECO:0000256" key="20">
    <source>
        <dbReference type="ARBA" id="ARBA00023268"/>
    </source>
</evidence>
<evidence type="ECO:0000256" key="12">
    <source>
        <dbReference type="ARBA" id="ARBA00022741"/>
    </source>
</evidence>
<dbReference type="FunFam" id="3.40.50.300:FF:000804">
    <property type="entry name" value="E3 ubiquitin-protein ligase RNF213"/>
    <property type="match status" value="1"/>
</dbReference>
<evidence type="ECO:0000313" key="27">
    <source>
        <dbReference type="Proteomes" id="UP000593565"/>
    </source>
</evidence>
<feature type="domain" description="RZ-type" evidence="25">
    <location>
        <begin position="4583"/>
        <end position="4653"/>
    </location>
</feature>
<evidence type="ECO:0000256" key="15">
    <source>
        <dbReference type="ARBA" id="ARBA00022801"/>
    </source>
</evidence>
<keyword evidence="13 22" id="KW-0863">Zinc-finger</keyword>
<dbReference type="GO" id="GO:0006629">
    <property type="term" value="P:lipid metabolic process"/>
    <property type="evidence" value="ECO:0007669"/>
    <property type="project" value="UniProtKB-KW"/>
</dbReference>
<reference evidence="26 27" key="1">
    <citation type="submission" date="2020-02" db="EMBL/GenBank/DDBJ databases">
        <title>A chromosome-scale genome assembly of the black bullhead catfish (Ameiurus melas).</title>
        <authorList>
            <person name="Wen M."/>
            <person name="Zham M."/>
            <person name="Cabau C."/>
            <person name="Klopp C."/>
            <person name="Donnadieu C."/>
            <person name="Roques C."/>
            <person name="Bouchez O."/>
            <person name="Lampietro C."/>
            <person name="Jouanno E."/>
            <person name="Herpin A."/>
            <person name="Louis A."/>
            <person name="Berthelot C."/>
            <person name="Parey E."/>
            <person name="Roest-Crollius H."/>
            <person name="Braasch I."/>
            <person name="Postlethwait J."/>
            <person name="Robinson-Rechavi M."/>
            <person name="Echchiki A."/>
            <person name="Begum T."/>
            <person name="Montfort J."/>
            <person name="Schartl M."/>
            <person name="Bobe J."/>
            <person name="Guiguen Y."/>
        </authorList>
    </citation>
    <scope>NUCLEOTIDE SEQUENCE [LARGE SCALE GENOMIC DNA]</scope>
    <source>
        <strain evidence="26">M_S1</strain>
        <tissue evidence="26">Blood</tissue>
    </source>
</reference>
<keyword evidence="27" id="KW-1185">Reference proteome</keyword>
<dbReference type="InterPro" id="IPR018957">
    <property type="entry name" value="Znf_C3HC4_RING-type"/>
</dbReference>
<feature type="compositionally biased region" description="Basic and acidic residues" evidence="23">
    <location>
        <begin position="241"/>
        <end position="342"/>
    </location>
</feature>
<dbReference type="Pfam" id="PF00097">
    <property type="entry name" value="zf-C3HC4"/>
    <property type="match status" value="1"/>
</dbReference>
<evidence type="ECO:0000256" key="22">
    <source>
        <dbReference type="PROSITE-ProRule" id="PRU00175"/>
    </source>
</evidence>
<dbReference type="GO" id="GO:0002376">
    <property type="term" value="P:immune system process"/>
    <property type="evidence" value="ECO:0007669"/>
    <property type="project" value="UniProtKB-KW"/>
</dbReference>
<feature type="region of interest" description="Disordered" evidence="23">
    <location>
        <begin position="4653"/>
        <end position="4674"/>
    </location>
</feature>
<feature type="compositionally biased region" description="Basic residues" evidence="23">
    <location>
        <begin position="88"/>
        <end position="101"/>
    </location>
</feature>
<keyword evidence="20" id="KW-0511">Multifunctional enzyme</keyword>